<dbReference type="AlphaFoldDB" id="A0AA39J151"/>
<dbReference type="EMBL" id="JAUEPT010000073">
    <property type="protein sequence ID" value="KAK0434212.1"/>
    <property type="molecule type" value="Genomic_DNA"/>
</dbReference>
<evidence type="ECO:0000313" key="1">
    <source>
        <dbReference type="EMBL" id="KAK0434212.1"/>
    </source>
</evidence>
<keyword evidence="2" id="KW-1185">Reference proteome</keyword>
<evidence type="ECO:0000313" key="2">
    <source>
        <dbReference type="Proteomes" id="UP001175226"/>
    </source>
</evidence>
<accession>A0AA39J151</accession>
<protein>
    <submittedName>
        <fullName evidence="1">Uncharacterized protein</fullName>
    </submittedName>
</protein>
<gene>
    <name evidence="1" type="ORF">EV421DRAFT_1909523</name>
</gene>
<reference evidence="1" key="1">
    <citation type="submission" date="2023-06" db="EMBL/GenBank/DDBJ databases">
        <authorList>
            <consortium name="Lawrence Berkeley National Laboratory"/>
            <person name="Ahrendt S."/>
            <person name="Sahu N."/>
            <person name="Indic B."/>
            <person name="Wong-Bajracharya J."/>
            <person name="Merenyi Z."/>
            <person name="Ke H.-M."/>
            <person name="Monk M."/>
            <person name="Kocsube S."/>
            <person name="Drula E."/>
            <person name="Lipzen A."/>
            <person name="Balint B."/>
            <person name="Henrissat B."/>
            <person name="Andreopoulos B."/>
            <person name="Martin F.M."/>
            <person name="Harder C.B."/>
            <person name="Rigling D."/>
            <person name="Ford K.L."/>
            <person name="Foster G.D."/>
            <person name="Pangilinan J."/>
            <person name="Papanicolaou A."/>
            <person name="Barry K."/>
            <person name="LaButti K."/>
            <person name="Viragh M."/>
            <person name="Koriabine M."/>
            <person name="Yan M."/>
            <person name="Riley R."/>
            <person name="Champramary S."/>
            <person name="Plett K.L."/>
            <person name="Tsai I.J."/>
            <person name="Slot J."/>
            <person name="Sipos G."/>
            <person name="Plett J."/>
            <person name="Nagy L.G."/>
            <person name="Grigoriev I.V."/>
        </authorList>
    </citation>
    <scope>NUCLEOTIDE SEQUENCE</scope>
    <source>
        <strain evidence="1">FPL87.14</strain>
    </source>
</reference>
<dbReference type="Proteomes" id="UP001175226">
    <property type="component" value="Unassembled WGS sequence"/>
</dbReference>
<comment type="caution">
    <text evidence="1">The sequence shown here is derived from an EMBL/GenBank/DDBJ whole genome shotgun (WGS) entry which is preliminary data.</text>
</comment>
<sequence>MSADRDIPATTTIHYTGAFFFRIPVVWRAPMSTAVLIKRIATVLNMNVSTRTDYVGIEEGEPRNIGSQALKSITIPLNRRARSPPSDSFWVPVESTLKVFGYYLAGEIGGYAFDSALIYNVPAQAARRLNSFPALPDYLVHDDSTTLNSKLQLRLSDPYAITFHLRGLKVDASNPTSWIETIAFRARREMGVSLEFSVQPSMLRFERGLPF</sequence>
<proteinExistence type="predicted"/>
<organism evidence="1 2">
    <name type="scientific">Armillaria borealis</name>
    <dbReference type="NCBI Taxonomy" id="47425"/>
    <lineage>
        <taxon>Eukaryota</taxon>
        <taxon>Fungi</taxon>
        <taxon>Dikarya</taxon>
        <taxon>Basidiomycota</taxon>
        <taxon>Agaricomycotina</taxon>
        <taxon>Agaricomycetes</taxon>
        <taxon>Agaricomycetidae</taxon>
        <taxon>Agaricales</taxon>
        <taxon>Marasmiineae</taxon>
        <taxon>Physalacriaceae</taxon>
        <taxon>Armillaria</taxon>
    </lineage>
</organism>
<name>A0AA39J151_9AGAR</name>